<dbReference type="GO" id="GO:0000287">
    <property type="term" value="F:magnesium ion binding"/>
    <property type="evidence" value="ECO:0007669"/>
    <property type="project" value="InterPro"/>
</dbReference>
<dbReference type="GO" id="GO:0005737">
    <property type="term" value="C:cytoplasm"/>
    <property type="evidence" value="ECO:0007669"/>
    <property type="project" value="InterPro"/>
</dbReference>
<sequence>MSKHPKFHPFRPHPWHGLTAGDDAPNVVNAYIEMTPFDSVKYEIDKETGYLCLDRPQRFSSQLPTLYGFIPRTYCADRVGELALTTDEGDLDPLDICVLSERPITRAELLVSCRVIGGLHMIDHGEADDKIVAVLENDTVWADARDITDVPEVFIERLRHYFLTYKMVPGETTSNVQVDTIYGAEHAHKLVRAAMADYQDHFGE</sequence>
<dbReference type="Pfam" id="PF00719">
    <property type="entry name" value="Pyrophosphatase"/>
    <property type="match status" value="1"/>
</dbReference>
<protein>
    <recommendedName>
        <fullName evidence="2">inorganic diphosphatase</fullName>
        <ecNumber evidence="2">3.6.1.1</ecNumber>
    </recommendedName>
</protein>
<dbReference type="Gene3D" id="3.90.80.10">
    <property type="entry name" value="Inorganic pyrophosphatase"/>
    <property type="match status" value="1"/>
</dbReference>
<evidence type="ECO:0000256" key="3">
    <source>
        <dbReference type="ARBA" id="ARBA00022723"/>
    </source>
</evidence>
<dbReference type="RefSeq" id="WP_111728940.1">
    <property type="nucleotide sequence ID" value="NZ_QHKO01000002.1"/>
</dbReference>
<accession>A0A328C948</accession>
<dbReference type="NCBIfam" id="NF001886">
    <property type="entry name" value="PRK00642.1"/>
    <property type="match status" value="1"/>
</dbReference>
<dbReference type="SUPFAM" id="SSF50324">
    <property type="entry name" value="Inorganic pyrophosphatase"/>
    <property type="match status" value="1"/>
</dbReference>
<dbReference type="InterPro" id="IPR008162">
    <property type="entry name" value="Pyrophosphatase"/>
</dbReference>
<name>A0A328C948_9DELT</name>
<reference evidence="6 7" key="1">
    <citation type="submission" date="2018-05" db="EMBL/GenBank/DDBJ databases">
        <title>Lujinxingia marina gen. nov. sp. nov., a new facultative anaerobic member of the class Deltaproteobacteria, and proposal of Lujinxingaceae fam. nov.</title>
        <authorList>
            <person name="Li C.-M."/>
        </authorList>
    </citation>
    <scope>NUCLEOTIDE SEQUENCE [LARGE SCALE GENOMIC DNA]</scope>
    <source>
        <strain evidence="6 7">B210</strain>
    </source>
</reference>
<dbReference type="GO" id="GO:0006796">
    <property type="term" value="P:phosphate-containing compound metabolic process"/>
    <property type="evidence" value="ECO:0007669"/>
    <property type="project" value="InterPro"/>
</dbReference>
<dbReference type="Proteomes" id="UP000249169">
    <property type="component" value="Unassembled WGS sequence"/>
</dbReference>
<keyword evidence="3" id="KW-0479">Metal-binding</keyword>
<dbReference type="CDD" id="cd00412">
    <property type="entry name" value="pyrophosphatase"/>
    <property type="match status" value="1"/>
</dbReference>
<proteinExistence type="predicted"/>
<evidence type="ECO:0000256" key="5">
    <source>
        <dbReference type="ARBA" id="ARBA00022842"/>
    </source>
</evidence>
<evidence type="ECO:0000256" key="1">
    <source>
        <dbReference type="ARBA" id="ARBA00001946"/>
    </source>
</evidence>
<keyword evidence="5" id="KW-0460">Magnesium</keyword>
<dbReference type="EMBL" id="QHKO01000002">
    <property type="protein sequence ID" value="RAL23682.1"/>
    <property type="molecule type" value="Genomic_DNA"/>
</dbReference>
<dbReference type="InterPro" id="IPR036649">
    <property type="entry name" value="Pyrophosphatase_sf"/>
</dbReference>
<evidence type="ECO:0000313" key="6">
    <source>
        <dbReference type="EMBL" id="RAL23682.1"/>
    </source>
</evidence>
<organism evidence="6 7">
    <name type="scientific">Lujinxingia litoralis</name>
    <dbReference type="NCBI Taxonomy" id="2211119"/>
    <lineage>
        <taxon>Bacteria</taxon>
        <taxon>Deltaproteobacteria</taxon>
        <taxon>Bradymonadales</taxon>
        <taxon>Lujinxingiaceae</taxon>
        <taxon>Lujinxingia</taxon>
    </lineage>
</organism>
<evidence type="ECO:0000313" key="7">
    <source>
        <dbReference type="Proteomes" id="UP000249169"/>
    </source>
</evidence>
<dbReference type="AlphaFoldDB" id="A0A328C948"/>
<dbReference type="PANTHER" id="PTHR10286">
    <property type="entry name" value="INORGANIC PYROPHOSPHATASE"/>
    <property type="match status" value="1"/>
</dbReference>
<evidence type="ECO:0000256" key="2">
    <source>
        <dbReference type="ARBA" id="ARBA00012146"/>
    </source>
</evidence>
<dbReference type="OrthoDB" id="5187599at2"/>
<evidence type="ECO:0000256" key="4">
    <source>
        <dbReference type="ARBA" id="ARBA00022801"/>
    </source>
</evidence>
<gene>
    <name evidence="6" type="ORF">DL240_05855</name>
</gene>
<comment type="cofactor">
    <cofactor evidence="1">
        <name>Mg(2+)</name>
        <dbReference type="ChEBI" id="CHEBI:18420"/>
    </cofactor>
</comment>
<keyword evidence="4 6" id="KW-0378">Hydrolase</keyword>
<dbReference type="GO" id="GO:0004427">
    <property type="term" value="F:inorganic diphosphate phosphatase activity"/>
    <property type="evidence" value="ECO:0007669"/>
    <property type="project" value="UniProtKB-EC"/>
</dbReference>
<comment type="caution">
    <text evidence="6">The sequence shown here is derived from an EMBL/GenBank/DDBJ whole genome shotgun (WGS) entry which is preliminary data.</text>
</comment>
<keyword evidence="7" id="KW-1185">Reference proteome</keyword>
<dbReference type="EC" id="3.6.1.1" evidence="2"/>